<protein>
    <submittedName>
        <fullName evidence="3">Uncharacterized protein</fullName>
    </submittedName>
</protein>
<organism evidence="3 4">
    <name type="scientific">Prorocentrum cordatum</name>
    <dbReference type="NCBI Taxonomy" id="2364126"/>
    <lineage>
        <taxon>Eukaryota</taxon>
        <taxon>Sar</taxon>
        <taxon>Alveolata</taxon>
        <taxon>Dinophyceae</taxon>
        <taxon>Prorocentrales</taxon>
        <taxon>Prorocentraceae</taxon>
        <taxon>Prorocentrum</taxon>
    </lineage>
</organism>
<keyword evidence="1" id="KW-1133">Transmembrane helix</keyword>
<name>A0ABN9WLQ4_9DINO</name>
<keyword evidence="2" id="KW-0732">Signal</keyword>
<feature type="signal peptide" evidence="2">
    <location>
        <begin position="1"/>
        <end position="22"/>
    </location>
</feature>
<feature type="transmembrane region" description="Helical" evidence="1">
    <location>
        <begin position="219"/>
        <end position="242"/>
    </location>
</feature>
<accession>A0ABN9WLQ4</accession>
<feature type="chain" id="PRO_5047435123" evidence="2">
    <location>
        <begin position="23"/>
        <end position="404"/>
    </location>
</feature>
<keyword evidence="1" id="KW-0472">Membrane</keyword>
<keyword evidence="1" id="KW-0812">Transmembrane</keyword>
<evidence type="ECO:0000313" key="4">
    <source>
        <dbReference type="Proteomes" id="UP001189429"/>
    </source>
</evidence>
<sequence length="404" mass="42378">MRTGASLLTAVLIATAARQVEGYCCYYTPEPDGCTDCQSQAAGDVCSRYAVECTDSCGGKWCGAAADPDAPGTGAPGSTTATTRTSTATSSTTLPEIDLAGFRYSSPAGYSEDDLGTLVELNCGKVRSASGDYQRAISEGSALALRHEALWTRKSGRAEAACVLARVLLEQGNATGAAYYAINAWGSVVMDGTESCTIPGPPFCVDTLSAWSDLTIETVALLVPAGLLVLLVVAAAVVPLCAPARRPDGPRRAGGAPAGSHLPAVPEEPVPCMPAVADEKTPVGGRGLRAELQGRFAERSCLRVLGDAVGFADTSAHLFSSLQATFGFQADSARNQFEHLLSLWRSECAMVADVSVGRGEAVEEQHLLREALRSLHGDMLDGFGRWRSQLRAHDRARVPARDPE</sequence>
<dbReference type="Proteomes" id="UP001189429">
    <property type="component" value="Unassembled WGS sequence"/>
</dbReference>
<reference evidence="3" key="1">
    <citation type="submission" date="2023-10" db="EMBL/GenBank/DDBJ databases">
        <authorList>
            <person name="Chen Y."/>
            <person name="Shah S."/>
            <person name="Dougan E. K."/>
            <person name="Thang M."/>
            <person name="Chan C."/>
        </authorList>
    </citation>
    <scope>NUCLEOTIDE SEQUENCE [LARGE SCALE GENOMIC DNA]</scope>
</reference>
<gene>
    <name evidence="3" type="ORF">PCOR1329_LOCUS67569</name>
</gene>
<evidence type="ECO:0000256" key="2">
    <source>
        <dbReference type="SAM" id="SignalP"/>
    </source>
</evidence>
<comment type="caution">
    <text evidence="3">The sequence shown here is derived from an EMBL/GenBank/DDBJ whole genome shotgun (WGS) entry which is preliminary data.</text>
</comment>
<feature type="non-terminal residue" evidence="3">
    <location>
        <position position="404"/>
    </location>
</feature>
<evidence type="ECO:0000256" key="1">
    <source>
        <dbReference type="SAM" id="Phobius"/>
    </source>
</evidence>
<evidence type="ECO:0000313" key="3">
    <source>
        <dbReference type="EMBL" id="CAK0886154.1"/>
    </source>
</evidence>
<proteinExistence type="predicted"/>
<dbReference type="EMBL" id="CAUYUJ010018762">
    <property type="protein sequence ID" value="CAK0886154.1"/>
    <property type="molecule type" value="Genomic_DNA"/>
</dbReference>
<keyword evidence="4" id="KW-1185">Reference proteome</keyword>